<evidence type="ECO:0000313" key="7">
    <source>
        <dbReference type="EMBL" id="NJC26364.1"/>
    </source>
</evidence>
<evidence type="ECO:0000256" key="1">
    <source>
        <dbReference type="ARBA" id="ARBA00008031"/>
    </source>
</evidence>
<dbReference type="InterPro" id="IPR034603">
    <property type="entry name" value="Dipeptide_epimerase"/>
</dbReference>
<dbReference type="SFLD" id="SFLDF00009">
    <property type="entry name" value="o-succinylbenzoate_synthase"/>
    <property type="match status" value="1"/>
</dbReference>
<keyword evidence="2 5" id="KW-0479">Metal-binding</keyword>
<dbReference type="EMBL" id="JAATJH010000002">
    <property type="protein sequence ID" value="NJC26364.1"/>
    <property type="molecule type" value="Genomic_DNA"/>
</dbReference>
<evidence type="ECO:0000256" key="5">
    <source>
        <dbReference type="RuleBase" id="RU366006"/>
    </source>
</evidence>
<evidence type="ECO:0000259" key="6">
    <source>
        <dbReference type="SMART" id="SM00922"/>
    </source>
</evidence>
<evidence type="ECO:0000256" key="2">
    <source>
        <dbReference type="ARBA" id="ARBA00022723"/>
    </source>
</evidence>
<evidence type="ECO:0000313" key="8">
    <source>
        <dbReference type="Proteomes" id="UP000770785"/>
    </source>
</evidence>
<keyword evidence="8" id="KW-1185">Reference proteome</keyword>
<dbReference type="SFLD" id="SFLDS00001">
    <property type="entry name" value="Enolase"/>
    <property type="match status" value="1"/>
</dbReference>
<keyword evidence="3 5" id="KW-0460">Magnesium</keyword>
<dbReference type="Gene3D" id="3.20.20.120">
    <property type="entry name" value="Enolase-like C-terminal domain"/>
    <property type="match status" value="1"/>
</dbReference>
<keyword evidence="4 5" id="KW-0413">Isomerase</keyword>
<name>A0ABX0XAQ5_9BACT</name>
<accession>A0ABX0XAQ5</accession>
<comment type="similarity">
    <text evidence="1 5">Belongs to the mandelate racemase/muconate lactonizing enzyme family.</text>
</comment>
<dbReference type="RefSeq" id="WP_168037113.1">
    <property type="nucleotide sequence ID" value="NZ_JAATJH010000002.1"/>
</dbReference>
<dbReference type="Pfam" id="PF13378">
    <property type="entry name" value="MR_MLE_C"/>
    <property type="match status" value="1"/>
</dbReference>
<reference evidence="7 8" key="1">
    <citation type="submission" date="2020-03" db="EMBL/GenBank/DDBJ databases">
        <title>Genomic Encyclopedia of Type Strains, Phase IV (KMG-IV): sequencing the most valuable type-strain genomes for metagenomic binning, comparative biology and taxonomic classification.</title>
        <authorList>
            <person name="Goeker M."/>
        </authorList>
    </citation>
    <scope>NUCLEOTIDE SEQUENCE [LARGE SCALE GENOMIC DNA]</scope>
    <source>
        <strain evidence="7 8">DSM 105096</strain>
    </source>
</reference>
<dbReference type="InterPro" id="IPR036849">
    <property type="entry name" value="Enolase-like_C_sf"/>
</dbReference>
<comment type="caution">
    <text evidence="7">The sequence shown here is derived from an EMBL/GenBank/DDBJ whole genome shotgun (WGS) entry which is preliminary data.</text>
</comment>
<evidence type="ECO:0000256" key="3">
    <source>
        <dbReference type="ARBA" id="ARBA00022842"/>
    </source>
</evidence>
<dbReference type="SMART" id="SM00922">
    <property type="entry name" value="MR_MLE"/>
    <property type="match status" value="1"/>
</dbReference>
<dbReference type="EC" id="5.1.1.-" evidence="5"/>
<feature type="domain" description="Mandelate racemase/muconate lactonizing enzyme C-terminal" evidence="6">
    <location>
        <begin position="141"/>
        <end position="236"/>
    </location>
</feature>
<gene>
    <name evidence="7" type="ORF">GGR27_001863</name>
</gene>
<comment type="cofactor">
    <cofactor evidence="5">
        <name>Mg(2+)</name>
        <dbReference type="ChEBI" id="CHEBI:18420"/>
    </cofactor>
    <text evidence="5">Binds 1 Mg(2+) ion per subunit.</text>
</comment>
<dbReference type="PANTHER" id="PTHR48073:SF2">
    <property type="entry name" value="O-SUCCINYLBENZOATE SYNTHASE"/>
    <property type="match status" value="1"/>
</dbReference>
<dbReference type="Gene3D" id="3.30.390.10">
    <property type="entry name" value="Enolase-like, N-terminal domain"/>
    <property type="match status" value="1"/>
</dbReference>
<dbReference type="Proteomes" id="UP000770785">
    <property type="component" value="Unassembled WGS sequence"/>
</dbReference>
<evidence type="ECO:0000256" key="4">
    <source>
        <dbReference type="ARBA" id="ARBA00023235"/>
    </source>
</evidence>
<dbReference type="InterPro" id="IPR013341">
    <property type="entry name" value="Mandelate_racemase_N_dom"/>
</dbReference>
<dbReference type="PANTHER" id="PTHR48073">
    <property type="entry name" value="O-SUCCINYLBENZOATE SYNTHASE-RELATED"/>
    <property type="match status" value="1"/>
</dbReference>
<organism evidence="7 8">
    <name type="scientific">Neolewinella antarctica</name>
    <dbReference type="NCBI Taxonomy" id="442734"/>
    <lineage>
        <taxon>Bacteria</taxon>
        <taxon>Pseudomonadati</taxon>
        <taxon>Bacteroidota</taxon>
        <taxon>Saprospiria</taxon>
        <taxon>Saprospirales</taxon>
        <taxon>Lewinellaceae</taxon>
        <taxon>Neolewinella</taxon>
    </lineage>
</organism>
<dbReference type="SUPFAM" id="SSF54826">
    <property type="entry name" value="Enolase N-terminal domain-like"/>
    <property type="match status" value="1"/>
</dbReference>
<proteinExistence type="inferred from homology"/>
<protein>
    <recommendedName>
        <fullName evidence="5">Dipeptide epimerase</fullName>
        <ecNumber evidence="5">5.1.1.-</ecNumber>
    </recommendedName>
</protein>
<sequence>MKIAKISFYEAPISLREPFIISLGPLTHANNVFVKLETDTGLTGWGEASPFPMIHGETMAGCVAVGQYLARQLLTLDPADHAGVLTAMDGAIYGNSCIKGALEIACYDVAARAVGQPLYAYLGAHNDRDIRTDYTISLGSVEAMVAKARWIKARGFSVIKIKLGARTRDAERVRAISEAVGPDVPLRLDANQGWSKDQAITVLRSIEDLNVQHCEEPIDKRDWHLLREIREATTIPLMADETCWDDADARRLIDHQSVDRLNVKLSKTGGFTRALRIAELAGEANIPLQIGGFLETRLGFTAAAHFGLLPAVTFYDLDTPLMQSVDPIVGGMVYGAGGRVSLPNAPGLGASVAEPYLRNLDTVVIE</sequence>
<dbReference type="InterPro" id="IPR013342">
    <property type="entry name" value="Mandelate_racemase_C"/>
</dbReference>
<dbReference type="CDD" id="cd03319">
    <property type="entry name" value="L-Ala-DL-Glu_epimerase"/>
    <property type="match status" value="1"/>
</dbReference>
<dbReference type="SUPFAM" id="SSF51604">
    <property type="entry name" value="Enolase C-terminal domain-like"/>
    <property type="match status" value="1"/>
</dbReference>
<dbReference type="InterPro" id="IPR029017">
    <property type="entry name" value="Enolase-like_N"/>
</dbReference>
<dbReference type="Pfam" id="PF02746">
    <property type="entry name" value="MR_MLE_N"/>
    <property type="match status" value="1"/>
</dbReference>
<dbReference type="SFLD" id="SFLDG00180">
    <property type="entry name" value="muconate_cycloisomerase"/>
    <property type="match status" value="1"/>
</dbReference>
<dbReference type="InterPro" id="IPR029065">
    <property type="entry name" value="Enolase_C-like"/>
</dbReference>